<name>A0ABV3CLJ2_9ACTN</name>
<proteinExistence type="predicted"/>
<evidence type="ECO:0000256" key="1">
    <source>
        <dbReference type="SAM" id="SignalP"/>
    </source>
</evidence>
<organism evidence="2 3">
    <name type="scientific">Streptomyces narbonensis</name>
    <dbReference type="NCBI Taxonomy" id="67333"/>
    <lineage>
        <taxon>Bacteria</taxon>
        <taxon>Bacillati</taxon>
        <taxon>Actinomycetota</taxon>
        <taxon>Actinomycetes</taxon>
        <taxon>Kitasatosporales</taxon>
        <taxon>Streptomycetaceae</taxon>
        <taxon>Streptomyces</taxon>
    </lineage>
</organism>
<evidence type="ECO:0000313" key="2">
    <source>
        <dbReference type="EMBL" id="MEU7075140.1"/>
    </source>
</evidence>
<keyword evidence="1" id="KW-0732">Signal</keyword>
<accession>A0ABV3CLJ2</accession>
<reference evidence="2 3" key="1">
    <citation type="submission" date="2024-06" db="EMBL/GenBank/DDBJ databases">
        <title>The Natural Products Discovery Center: Release of the First 8490 Sequenced Strains for Exploring Actinobacteria Biosynthetic Diversity.</title>
        <authorList>
            <person name="Kalkreuter E."/>
            <person name="Kautsar S.A."/>
            <person name="Yang D."/>
            <person name="Bader C.D."/>
            <person name="Teijaro C.N."/>
            <person name="Fluegel L."/>
            <person name="Davis C.M."/>
            <person name="Simpson J.R."/>
            <person name="Lauterbach L."/>
            <person name="Steele A.D."/>
            <person name="Gui C."/>
            <person name="Meng S."/>
            <person name="Li G."/>
            <person name="Viehrig K."/>
            <person name="Ye F."/>
            <person name="Su P."/>
            <person name="Kiefer A.F."/>
            <person name="Nichols A."/>
            <person name="Cepeda A.J."/>
            <person name="Yan W."/>
            <person name="Fan B."/>
            <person name="Jiang Y."/>
            <person name="Adhikari A."/>
            <person name="Zheng C.-J."/>
            <person name="Schuster L."/>
            <person name="Cowan T.M."/>
            <person name="Smanski M.J."/>
            <person name="Chevrette M.G."/>
            <person name="De Carvalho L.P.S."/>
            <person name="Shen B."/>
        </authorList>
    </citation>
    <scope>NUCLEOTIDE SEQUENCE [LARGE SCALE GENOMIC DNA]</scope>
    <source>
        <strain evidence="2 3">NPDC045974</strain>
    </source>
</reference>
<evidence type="ECO:0000313" key="3">
    <source>
        <dbReference type="Proteomes" id="UP001551329"/>
    </source>
</evidence>
<sequence length="51" mass="5161">MSVAVRCLLLLTVLLAGGATATADTGPGTTRTVAGSPLDTSWGDDYVRPVL</sequence>
<dbReference type="Proteomes" id="UP001551329">
    <property type="component" value="Unassembled WGS sequence"/>
</dbReference>
<keyword evidence="3" id="KW-1185">Reference proteome</keyword>
<protein>
    <submittedName>
        <fullName evidence="2">Uncharacterized protein</fullName>
    </submittedName>
</protein>
<gene>
    <name evidence="2" type="ORF">AB0A88_34150</name>
</gene>
<comment type="caution">
    <text evidence="2">The sequence shown here is derived from an EMBL/GenBank/DDBJ whole genome shotgun (WGS) entry which is preliminary data.</text>
</comment>
<feature type="signal peptide" evidence="1">
    <location>
        <begin position="1"/>
        <end position="23"/>
    </location>
</feature>
<feature type="chain" id="PRO_5046554286" evidence="1">
    <location>
        <begin position="24"/>
        <end position="51"/>
    </location>
</feature>
<dbReference type="EMBL" id="JBEZAE010000034">
    <property type="protein sequence ID" value="MEU7075140.1"/>
    <property type="molecule type" value="Genomic_DNA"/>
</dbReference>
<dbReference type="RefSeq" id="WP_358474524.1">
    <property type="nucleotide sequence ID" value="NZ_JBEZAE010000034.1"/>
</dbReference>